<feature type="compositionally biased region" description="Basic residues" evidence="1">
    <location>
        <begin position="372"/>
        <end position="381"/>
    </location>
</feature>
<dbReference type="EMBL" id="JAKUCV010003241">
    <property type="protein sequence ID" value="KAJ4839649.1"/>
    <property type="molecule type" value="Genomic_DNA"/>
</dbReference>
<dbReference type="OrthoDB" id="6253837at2759"/>
<dbReference type="AlphaFoldDB" id="A0A9Q0FZN7"/>
<feature type="region of interest" description="Disordered" evidence="1">
    <location>
        <begin position="290"/>
        <end position="548"/>
    </location>
</feature>
<organism evidence="3 4">
    <name type="scientific">Turnera subulata</name>
    <dbReference type="NCBI Taxonomy" id="218843"/>
    <lineage>
        <taxon>Eukaryota</taxon>
        <taxon>Viridiplantae</taxon>
        <taxon>Streptophyta</taxon>
        <taxon>Embryophyta</taxon>
        <taxon>Tracheophyta</taxon>
        <taxon>Spermatophyta</taxon>
        <taxon>Magnoliopsida</taxon>
        <taxon>eudicotyledons</taxon>
        <taxon>Gunneridae</taxon>
        <taxon>Pentapetalae</taxon>
        <taxon>rosids</taxon>
        <taxon>fabids</taxon>
        <taxon>Malpighiales</taxon>
        <taxon>Passifloraceae</taxon>
        <taxon>Turnera</taxon>
    </lineage>
</organism>
<dbReference type="Proteomes" id="UP001141552">
    <property type="component" value="Unassembled WGS sequence"/>
</dbReference>
<reference evidence="3" key="2">
    <citation type="journal article" date="2023" name="Plants (Basel)">
        <title>Annotation of the Turnera subulata (Passifloraceae) Draft Genome Reveals the S-Locus Evolved after the Divergence of Turneroideae from Passifloroideae in a Stepwise Manner.</title>
        <authorList>
            <person name="Henning P.M."/>
            <person name="Roalson E.H."/>
            <person name="Mir W."/>
            <person name="McCubbin A.G."/>
            <person name="Shore J.S."/>
        </authorList>
    </citation>
    <scope>NUCLEOTIDE SEQUENCE</scope>
    <source>
        <strain evidence="3">F60SS</strain>
    </source>
</reference>
<feature type="compositionally biased region" description="Basic residues" evidence="1">
    <location>
        <begin position="527"/>
        <end position="537"/>
    </location>
</feature>
<feature type="region of interest" description="Disordered" evidence="1">
    <location>
        <begin position="1"/>
        <end position="29"/>
    </location>
</feature>
<feature type="compositionally biased region" description="Basic and acidic residues" evidence="1">
    <location>
        <begin position="465"/>
        <end position="482"/>
    </location>
</feature>
<gene>
    <name evidence="3" type="ORF">Tsubulata_048099</name>
</gene>
<keyword evidence="4" id="KW-1185">Reference proteome</keyword>
<feature type="compositionally biased region" description="Basic and acidic residues" evidence="1">
    <location>
        <begin position="491"/>
        <end position="510"/>
    </location>
</feature>
<evidence type="ECO:0000313" key="3">
    <source>
        <dbReference type="EMBL" id="KAJ4839649.1"/>
    </source>
</evidence>
<dbReference type="InterPro" id="IPR019339">
    <property type="entry name" value="CIR_N_dom"/>
</dbReference>
<accession>A0A9Q0FZN7</accession>
<dbReference type="GO" id="GO:0003714">
    <property type="term" value="F:transcription corepressor activity"/>
    <property type="evidence" value="ECO:0007669"/>
    <property type="project" value="InterPro"/>
</dbReference>
<feature type="compositionally biased region" description="Low complexity" evidence="1">
    <location>
        <begin position="136"/>
        <end position="146"/>
    </location>
</feature>
<feature type="domain" description="CBF1-interacting co-repressor CIR N-terminal" evidence="2">
    <location>
        <begin position="45"/>
        <end position="81"/>
    </location>
</feature>
<dbReference type="PANTHER" id="PTHR13151:SF2">
    <property type="entry name" value="COREPRESSOR INTERACTING WITH RBPJ 1"/>
    <property type="match status" value="1"/>
</dbReference>
<feature type="compositionally biased region" description="Basic and acidic residues" evidence="1">
    <location>
        <begin position="538"/>
        <end position="548"/>
    </location>
</feature>
<name>A0A9Q0FZN7_9ROSI</name>
<comment type="caution">
    <text evidence="3">The sequence shown here is derived from an EMBL/GenBank/DDBJ whole genome shotgun (WGS) entry which is preliminary data.</text>
</comment>
<feature type="region of interest" description="Disordered" evidence="1">
    <location>
        <begin position="240"/>
        <end position="277"/>
    </location>
</feature>
<feature type="compositionally biased region" description="Basic residues" evidence="1">
    <location>
        <begin position="394"/>
        <end position="403"/>
    </location>
</feature>
<protein>
    <recommendedName>
        <fullName evidence="2">CBF1-interacting co-repressor CIR N-terminal domain-containing protein</fullName>
    </recommendedName>
</protein>
<dbReference type="GO" id="GO:0005634">
    <property type="term" value="C:nucleus"/>
    <property type="evidence" value="ECO:0007669"/>
    <property type="project" value="TreeGrafter"/>
</dbReference>
<dbReference type="PANTHER" id="PTHR13151">
    <property type="entry name" value="CBF1 INTERACTING COREPRESSOR CIR"/>
    <property type="match status" value="1"/>
</dbReference>
<feature type="compositionally biased region" description="Basic and acidic residues" evidence="1">
    <location>
        <begin position="147"/>
        <end position="160"/>
    </location>
</feature>
<sequence length="548" mass="63082">MEGEEERGPRLSKRFEDKKGSSGGEVDYKTKAGTAWSHSYLNQKPWHPLSYPNQRRKWIAEQTHAQRQRRAEEVAREYAQEQEFFRQTALISKKEKEKMEMMKAVSFMYVRPPGYNAESAKAAEINDEAKNQEPGTSSTTTQQQHSQAEEQKKPRPKDAFGRALPTEQEFQVLANAPRLDTGVAARAKPFGIEVRNVKCLRCGNYGHQSGDRECPLKDAIMPNEENRLKRDDPLTAIMAQTDPTEPLKWELKQKPGMSPPRGGFNPDDPNQQIVAEDIFDEYGGFLSGGNIPDLLTNFSPAKPKKKSKKSKRNRESSPTGGHGATEDHRSSSPSGSKERRLKKKEDNAKKKKEKKRNHSDSSSSDDMEFDRHSKKSRRKHSCSSEDLDSDSYHRSTRRGKKHSYSSDDSGSDGDRYHKSSRSRGKHSYLSEDLDSGRNHSSRRSRQMCYSPQEPESGRQKRSKDCKKMDPYSHEDSDSDRYDRSKRRKEKHYSDEETDYDRHNRSKDRLSKHSHPSNCSPSDDRYRNEKRRHQRSVRHSLDSSDTESH</sequence>
<dbReference type="InterPro" id="IPR040014">
    <property type="entry name" value="CIR1"/>
</dbReference>
<feature type="compositionally biased region" description="Basic residues" evidence="1">
    <location>
        <begin position="302"/>
        <end position="312"/>
    </location>
</feature>
<evidence type="ECO:0000313" key="4">
    <source>
        <dbReference type="Proteomes" id="UP001141552"/>
    </source>
</evidence>
<feature type="region of interest" description="Disordered" evidence="1">
    <location>
        <begin position="119"/>
        <end position="166"/>
    </location>
</feature>
<evidence type="ECO:0000256" key="1">
    <source>
        <dbReference type="SAM" id="MobiDB-lite"/>
    </source>
</evidence>
<reference evidence="3" key="1">
    <citation type="submission" date="2022-02" db="EMBL/GenBank/DDBJ databases">
        <authorList>
            <person name="Henning P.M."/>
            <person name="McCubbin A.G."/>
            <person name="Shore J.S."/>
        </authorList>
    </citation>
    <scope>NUCLEOTIDE SEQUENCE</scope>
    <source>
        <strain evidence="3">F60SS</strain>
        <tissue evidence="3">Leaves</tissue>
    </source>
</reference>
<evidence type="ECO:0000259" key="2">
    <source>
        <dbReference type="SMART" id="SM01083"/>
    </source>
</evidence>
<dbReference type="SMART" id="SM01083">
    <property type="entry name" value="Cir_N"/>
    <property type="match status" value="1"/>
</dbReference>
<proteinExistence type="predicted"/>
<dbReference type="Pfam" id="PF10197">
    <property type="entry name" value="Cir_N"/>
    <property type="match status" value="1"/>
</dbReference>